<evidence type="ECO:0000256" key="5">
    <source>
        <dbReference type="ARBA" id="ARBA00023295"/>
    </source>
</evidence>
<comment type="similarity">
    <text evidence="1 6">Belongs to the glycosyl hydrolase 32 family.</text>
</comment>
<keyword evidence="4" id="KW-0325">Glycoprotein</keyword>
<proteinExistence type="inferred from homology"/>
<evidence type="ECO:0000256" key="4">
    <source>
        <dbReference type="ARBA" id="ARBA00023180"/>
    </source>
</evidence>
<dbReference type="GO" id="GO:0004575">
    <property type="term" value="F:sucrose alpha-glucosidase activity"/>
    <property type="evidence" value="ECO:0007669"/>
    <property type="project" value="TreeGrafter"/>
</dbReference>
<evidence type="ECO:0000313" key="10">
    <source>
        <dbReference type="EMBL" id="QLQ82232.1"/>
    </source>
</evidence>
<dbReference type="GO" id="GO:0000324">
    <property type="term" value="C:fungal-type vacuole"/>
    <property type="evidence" value="ECO:0007669"/>
    <property type="project" value="TreeGrafter"/>
</dbReference>
<feature type="domain" description="Glycosyl hydrolase family 32 C-terminal" evidence="9">
    <location>
        <begin position="410"/>
        <end position="564"/>
    </location>
</feature>
<dbReference type="SMART" id="SM00640">
    <property type="entry name" value="Glyco_32"/>
    <property type="match status" value="1"/>
</dbReference>
<keyword evidence="2 7" id="KW-0732">Signal</keyword>
<dbReference type="AlphaFoldDB" id="A0A7H9I0D8"/>
<dbReference type="InterPro" id="IPR018053">
    <property type="entry name" value="Glyco_hydro_32_AS"/>
</dbReference>
<dbReference type="Pfam" id="PF00251">
    <property type="entry name" value="Glyco_hydro_32N"/>
    <property type="match status" value="1"/>
</dbReference>
<accession>A0A7H9I0D8</accession>
<feature type="signal peptide" evidence="7">
    <location>
        <begin position="1"/>
        <end position="18"/>
    </location>
</feature>
<reference evidence="10 11" key="1">
    <citation type="submission" date="2020-06" db="EMBL/GenBank/DDBJ databases">
        <title>The yeast mating-type switching endonuclease HO is a domesticated member of an unorthodox homing genetic element family.</title>
        <authorList>
            <person name="Coughlan A.Y."/>
            <person name="Lombardi L."/>
            <person name="Braun-Galleani S."/>
            <person name="Martos A.R."/>
            <person name="Galeote V."/>
            <person name="Bigey F."/>
            <person name="Dequin S."/>
            <person name="Byrne K.P."/>
            <person name="Wolfe K.H."/>
        </authorList>
    </citation>
    <scope>NUCLEOTIDE SEQUENCE [LARGE SCALE GENOMIC DNA]</scope>
    <source>
        <strain evidence="10 11">CBS2947</strain>
    </source>
</reference>
<evidence type="ECO:0000256" key="2">
    <source>
        <dbReference type="ARBA" id="ARBA00022729"/>
    </source>
</evidence>
<evidence type="ECO:0000313" key="11">
    <source>
        <dbReference type="Proteomes" id="UP000510647"/>
    </source>
</evidence>
<feature type="domain" description="Glycosyl hydrolase family 32 N-terminal" evidence="8">
    <location>
        <begin position="38"/>
        <end position="369"/>
    </location>
</feature>
<dbReference type="Gene3D" id="2.115.10.20">
    <property type="entry name" value="Glycosyl hydrolase domain, family 43"/>
    <property type="match status" value="1"/>
</dbReference>
<evidence type="ECO:0000259" key="9">
    <source>
        <dbReference type="Pfam" id="PF08244"/>
    </source>
</evidence>
<sequence length="569" mass="64175">MISSVLLGLLGVAGLASARNGTNPHDKTDLYAGRPVAHLTPPEGWMNDPNGLWYDEKEDLYHAYFQYNPNGTVWALPLYWGHSVSSDLTNWLYQGIAIAPERDDSGAYSGSAVVDYNNTSGFFNDSVDPRQRVVAMWTYNTPEKETQYVSYSVDGGNTFISYENNPVLDINSTQYRDPKVIWHEESNKWILTVAHSQKYEILIYSSPNLKDWKLESSFGDQGYLGYQYECPGLAKVPVVEGENGLTLSNLTSNNTSVNNYFNSSASSNGKVKEAWVLFISINPGAPQGGSATQYFIGDFNGTHFVPFTTQTRFIDMGKDYYALQCFFNSRNKNDVLSIAWASNWQYGSLVPTDGWRSSMSLVRNLTLKEWAPNPESVQLNLNSEPILNMKPSKAKNASTELTDVLLTTKDSISANFAPRMNTGVYDFEIVWSVNKNAFNNSRLNEWTLYIDSQDYYAEYLALGYDTTAGAFYIDRGNSYNDFVSLNPFFNNRESISLEPYSTSTNGTNTYKVYGVIDQNIVELYFNDGSIVSTNLFFFSDHNQIRGFETYTNVDGGFKFDSFKFHVLNF</sequence>
<feature type="chain" id="PRO_5028943655" description="Glycoside hydrolase family 32 protein" evidence="7">
    <location>
        <begin position="19"/>
        <end position="569"/>
    </location>
</feature>
<dbReference type="PANTHER" id="PTHR42800:SF4">
    <property type="entry name" value="INVERTASE 2"/>
    <property type="match status" value="1"/>
</dbReference>
<dbReference type="SUPFAM" id="SSF49899">
    <property type="entry name" value="Concanavalin A-like lectins/glucanases"/>
    <property type="match status" value="1"/>
</dbReference>
<evidence type="ECO:0000256" key="1">
    <source>
        <dbReference type="ARBA" id="ARBA00009902"/>
    </source>
</evidence>
<dbReference type="OrthoDB" id="202537at2759"/>
<dbReference type="Gene3D" id="2.60.120.560">
    <property type="entry name" value="Exo-inulinase, domain 1"/>
    <property type="match status" value="1"/>
</dbReference>
<gene>
    <name evidence="10" type="ORF">HG537_0G04870</name>
</gene>
<dbReference type="EMBL" id="CP059273">
    <property type="protein sequence ID" value="QLQ82232.1"/>
    <property type="molecule type" value="Genomic_DNA"/>
</dbReference>
<dbReference type="GO" id="GO:0005576">
    <property type="term" value="C:extracellular region"/>
    <property type="evidence" value="ECO:0007669"/>
    <property type="project" value="UniProtKB-ARBA"/>
</dbReference>
<evidence type="ECO:0008006" key="12">
    <source>
        <dbReference type="Google" id="ProtNLM"/>
    </source>
</evidence>
<dbReference type="InterPro" id="IPR001362">
    <property type="entry name" value="Glyco_hydro_32"/>
</dbReference>
<dbReference type="InterPro" id="IPR013148">
    <property type="entry name" value="Glyco_hydro_32_N"/>
</dbReference>
<dbReference type="InterPro" id="IPR023296">
    <property type="entry name" value="Glyco_hydro_beta-prop_sf"/>
</dbReference>
<evidence type="ECO:0000256" key="6">
    <source>
        <dbReference type="RuleBase" id="RU362110"/>
    </source>
</evidence>
<dbReference type="InterPro" id="IPR013320">
    <property type="entry name" value="ConA-like_dom_sf"/>
</dbReference>
<organism evidence="10 11">
    <name type="scientific">Torulaspora globosa</name>
    <dbReference type="NCBI Taxonomy" id="48254"/>
    <lineage>
        <taxon>Eukaryota</taxon>
        <taxon>Fungi</taxon>
        <taxon>Dikarya</taxon>
        <taxon>Ascomycota</taxon>
        <taxon>Saccharomycotina</taxon>
        <taxon>Saccharomycetes</taxon>
        <taxon>Saccharomycetales</taxon>
        <taxon>Saccharomycetaceae</taxon>
        <taxon>Torulaspora</taxon>
    </lineage>
</organism>
<dbReference type="PANTHER" id="PTHR42800">
    <property type="entry name" value="EXOINULINASE INUD (AFU_ORTHOLOGUE AFUA_5G00480)"/>
    <property type="match status" value="1"/>
</dbReference>
<evidence type="ECO:0000256" key="3">
    <source>
        <dbReference type="ARBA" id="ARBA00022801"/>
    </source>
</evidence>
<dbReference type="PROSITE" id="PS00609">
    <property type="entry name" value="GLYCOSYL_HYDROL_F32"/>
    <property type="match status" value="1"/>
</dbReference>
<protein>
    <recommendedName>
        <fullName evidence="12">Glycoside hydrolase family 32 protein</fullName>
    </recommendedName>
</protein>
<dbReference type="FunFam" id="2.115.10.20:FF:000002">
    <property type="entry name" value="Invertase 2"/>
    <property type="match status" value="1"/>
</dbReference>
<evidence type="ECO:0000259" key="8">
    <source>
        <dbReference type="Pfam" id="PF00251"/>
    </source>
</evidence>
<keyword evidence="3 6" id="KW-0378">Hydrolase</keyword>
<dbReference type="CDD" id="cd18622">
    <property type="entry name" value="GH32_Inu-like"/>
    <property type="match status" value="1"/>
</dbReference>
<keyword evidence="5 6" id="KW-0326">Glycosidase</keyword>
<name>A0A7H9I0D8_9SACH</name>
<dbReference type="Proteomes" id="UP000510647">
    <property type="component" value="Chromosome 7"/>
</dbReference>
<dbReference type="SUPFAM" id="SSF75005">
    <property type="entry name" value="Arabinanase/levansucrase/invertase"/>
    <property type="match status" value="1"/>
</dbReference>
<evidence type="ECO:0000256" key="7">
    <source>
        <dbReference type="SAM" id="SignalP"/>
    </source>
</evidence>
<dbReference type="GO" id="GO:0005987">
    <property type="term" value="P:sucrose catabolic process"/>
    <property type="evidence" value="ECO:0007669"/>
    <property type="project" value="UniProtKB-ARBA"/>
</dbReference>
<keyword evidence="11" id="KW-1185">Reference proteome</keyword>
<dbReference type="Pfam" id="PF08244">
    <property type="entry name" value="Glyco_hydro_32C"/>
    <property type="match status" value="1"/>
</dbReference>
<dbReference type="InterPro" id="IPR013189">
    <property type="entry name" value="Glyco_hydro_32_C"/>
</dbReference>